<dbReference type="GO" id="GO:0003899">
    <property type="term" value="F:DNA-directed RNA polymerase activity"/>
    <property type="evidence" value="ECO:0007669"/>
    <property type="project" value="UniProtKB-EC"/>
</dbReference>
<evidence type="ECO:0000256" key="6">
    <source>
        <dbReference type="ARBA" id="ARBA00022723"/>
    </source>
</evidence>
<feature type="compositionally biased region" description="Basic and acidic residues" evidence="13">
    <location>
        <begin position="1537"/>
        <end position="1546"/>
    </location>
</feature>
<feature type="compositionally biased region" description="Basic and acidic residues" evidence="13">
    <location>
        <begin position="1450"/>
        <end position="1459"/>
    </location>
</feature>
<keyword evidence="5 12" id="KW-0548">Nucleotidyltransferase</keyword>
<dbReference type="InterPro" id="IPR038120">
    <property type="entry name" value="Rpb1_funnel_sf"/>
</dbReference>
<dbReference type="Pfam" id="PF00623">
    <property type="entry name" value="RNA_pol_Rpb1_2"/>
    <property type="match status" value="1"/>
</dbReference>
<dbReference type="PANTHER" id="PTHR19376:SF11">
    <property type="entry name" value="DNA-DIRECTED RNA POLYMERASE I SUBUNIT RPA1"/>
    <property type="match status" value="1"/>
</dbReference>
<feature type="compositionally biased region" description="Gly residues" evidence="13">
    <location>
        <begin position="1398"/>
        <end position="1409"/>
    </location>
</feature>
<dbReference type="InterPro" id="IPR047107">
    <property type="entry name" value="DNA-dir_RNA_pol1_lsu_C"/>
</dbReference>
<dbReference type="Pfam" id="PF04997">
    <property type="entry name" value="RNA_pol_Rpb1_1"/>
    <property type="match status" value="1"/>
</dbReference>
<evidence type="ECO:0000256" key="2">
    <source>
        <dbReference type="ARBA" id="ARBA00006460"/>
    </source>
</evidence>
<keyword evidence="9 12" id="KW-0804">Transcription</keyword>
<gene>
    <name evidence="15" type="ORF">SPI_08175</name>
</gene>
<dbReference type="FunFam" id="4.10.860.120:FF:000006">
    <property type="entry name" value="DNA-directed RNA polymerase subunit"/>
    <property type="match status" value="1"/>
</dbReference>
<dbReference type="Gene3D" id="3.30.1490.180">
    <property type="entry name" value="RNA polymerase ii"/>
    <property type="match status" value="1"/>
</dbReference>
<dbReference type="InterPro" id="IPR000722">
    <property type="entry name" value="RNA_pol_asu"/>
</dbReference>
<keyword evidence="6" id="KW-0479">Metal-binding</keyword>
<dbReference type="GO" id="GO:0003677">
    <property type="term" value="F:DNA binding"/>
    <property type="evidence" value="ECO:0007669"/>
    <property type="project" value="InterPro"/>
</dbReference>
<keyword evidence="16" id="KW-1185">Reference proteome</keyword>
<dbReference type="InterPro" id="IPR007066">
    <property type="entry name" value="RNA_pol_Rpb1_3"/>
</dbReference>
<evidence type="ECO:0000256" key="1">
    <source>
        <dbReference type="ARBA" id="ARBA00004123"/>
    </source>
</evidence>
<feature type="region of interest" description="Disordered" evidence="13">
    <location>
        <begin position="286"/>
        <end position="329"/>
    </location>
</feature>
<evidence type="ECO:0000256" key="5">
    <source>
        <dbReference type="ARBA" id="ARBA00022695"/>
    </source>
</evidence>
<accession>A0A167NUT1</accession>
<sequence length="1780" mass="195842">MNISQPIASAVESVDFAFLSTEEIRASSVRRIENESTFDTLLNPVPGGLYDPALGSWGDSLCTTCNLGQSLCPGHAGHIDLPVPVYHPIFMDQTLRLLRAECIYCHHFRMPRKELNRYICKLRLLQYGLLLEATNIDAIGEDFGGLAVPGVPQIEVKADDDQEALADGVSRARSAYVRRVLQDHKVSVGEIRKGKHEGALEARRQLIQKFFVDIVDGRVCARCKGISPAYRKDRFVKIFEKPLNPKEQAKMAAGQFRARDALALRQKRKNVEPDVAFDEGIADIDLDSASDEQEEEEQDDSADELDENGNLVRKPHPCDDDAAVRNPPKQRYISAQEVLERLRLLFANEQEVLQLVYSSRPRGKSVRTSPDMFFVQAVLVPPNKYRPEARTGDAEVTEAQQNQLYKAILSASFKVADIHREISGTAGPRGRREGRFARDIISLHEAWSDLQNCVNSLIDCTKNPVQAQNSKRIEDGIKQKLEKKEGLFRKNMMGKRVNFAARSVISPDPNIETNEIGVPPVFARKLTYPEPVTSHNFKELQQAVINGTDNWPGASAIENENGQVVNLRGKSLENRMALANQLLAPSSSSSSSSFSGMRGKKVYRHLSNGDVVLMNRQPTLHKPSIMGHRVKVLPGEKTIRMHYANCNTYNADFDGDEMNMHFPQNEIARVEALQLADTDHQYLSGTQGKPLRGLVQDHISISVALCSKDTFFPRSTYQDLIYSALRPESGHILGDRIELVAPAILKPVARWTGKQIITTILKNIKPPNCGPLWMSGKTQVPGNRWATHTEEGAVDVRDGVLISGILDKAHLGPSKGGFIHAVHEVYGPAVAGKALSCMGRLLTRLLNMRAFTCGMDDLRLTAEGEANRTRELEAAKDVGLEVATAYVSLQDDRPTSKHPEFLRRLEDVMRDDTKQEGLDALMNKKAAEVSSGVTKACLPVGLEKPFPHNHMQAMTISGAKGGSVNANLISCNLGQQVLEGRRVPLMVSGKSLPCFPAFDTSLRAGGYIVNRFLTGIRPQEYYFHHMAGREGLIDTAVKTSRSGYLQRCLIKGMEGLEVAYDTSVRDSDGSLIQFLYGEDGLDVTKTNYLTDFGFVLHNLESEMSEFKFSDPRTAALFEHKDEFAKQTKRMIKKASVNPGFADEPVNSLVNPARHAFAMSERFFGAMSTYIRDNKDHLIKEKDAKKETAAAARGLAGQATMGKRSVERVFAAKYLRSQVEPGEAVGIVAGQSVGEPSTQMTLNTFHLAGHSAKNVTLGIPRLREILMTASANISTPTMTLVLRPELTHAQGENFAKAVSILPLAHVIDKITVKERAGKGVGPAFARVFDVRLRFFPSSEYTTVYAVETSDVLDTVEKRLLPTLRKLILRATKRQERGSSNAGLPEVGTKAGVVEVAEGGPEGGRGGAGDGGGDDDSDEDDGGDNDATSAKQRSNRNEAVSYGPNDEEDDEIQTRMEREAIADEDDLFDDEGYVGSPRPSGAGKVSRRSGTKEGADGGHESGIGSGSGSDSDTDTDDGGRSDEDGADRMEGVEHAVSQDTRKAREARIKGDNTNVTRFRSDERRGEWCEFTLELAADTPKILMLSLVEDAVRKSVIRQIPHVNACIFVADETVKDARTGLEAKVPVVHTEGTNIRAMQQYSDYINPNQIATNDIVAMLEMYGVEACRNTIIRELSAVFVSHGIGVDNRHLNLIGDFMTRNGGFMPFNRYGLKGNVSPFTKMSFETTLAFLKDALIDGDWDGLVTPSSRIVMGRLGKIGTGAFDVLTRVPMEHFDPMQGMQRA</sequence>
<dbReference type="FunFam" id="2.40.40.20:FF:000019">
    <property type="entry name" value="DNA-directed RNA polymerase II subunit RPB1"/>
    <property type="match status" value="1"/>
</dbReference>
<dbReference type="EC" id="2.7.7.6" evidence="12"/>
<feature type="compositionally biased region" description="Acidic residues" evidence="13">
    <location>
        <begin position="1410"/>
        <end position="1422"/>
    </location>
</feature>
<dbReference type="Gene3D" id="1.10.132.30">
    <property type="match status" value="1"/>
</dbReference>
<evidence type="ECO:0000256" key="9">
    <source>
        <dbReference type="ARBA" id="ARBA00023163"/>
    </source>
</evidence>
<evidence type="ECO:0000256" key="4">
    <source>
        <dbReference type="ARBA" id="ARBA00022679"/>
    </source>
</evidence>
<protein>
    <recommendedName>
        <fullName evidence="12">DNA-directed RNA polymerase subunit</fullName>
        <ecNumber evidence="12">2.7.7.6</ecNumber>
    </recommendedName>
</protein>
<feature type="compositionally biased region" description="Basic and acidic residues" evidence="13">
    <location>
        <begin position="1515"/>
        <end position="1531"/>
    </location>
</feature>
<dbReference type="SUPFAM" id="SSF64484">
    <property type="entry name" value="beta and beta-prime subunits of DNA dependent RNA-polymerase"/>
    <property type="match status" value="1"/>
</dbReference>
<dbReference type="Pfam" id="PF05000">
    <property type="entry name" value="RNA_pol_Rpb1_4"/>
    <property type="match status" value="1"/>
</dbReference>
<feature type="compositionally biased region" description="Basic and acidic residues" evidence="13">
    <location>
        <begin position="1488"/>
        <end position="1497"/>
    </location>
</feature>
<proteinExistence type="inferred from homology"/>
<dbReference type="STRING" id="1081102.A0A167NUT1"/>
<dbReference type="InterPro" id="IPR007081">
    <property type="entry name" value="RNA_pol_Rpb1_5"/>
</dbReference>
<dbReference type="InterPro" id="IPR007080">
    <property type="entry name" value="RNA_pol_Rpb1_1"/>
</dbReference>
<dbReference type="CDD" id="cd01435">
    <property type="entry name" value="RNAP_I_RPA1_N"/>
    <property type="match status" value="1"/>
</dbReference>
<name>A0A167NUT1_9HYPO</name>
<dbReference type="Gene3D" id="2.40.40.20">
    <property type="match status" value="1"/>
</dbReference>
<dbReference type="FunFam" id="1.10.274.100:FF:000006">
    <property type="entry name" value="DNA-directed RNA polymerase subunit"/>
    <property type="match status" value="1"/>
</dbReference>
<dbReference type="InterPro" id="IPR015699">
    <property type="entry name" value="DNA-dir_RNA_pol1_lsu_N"/>
</dbReference>
<dbReference type="GO" id="GO:0006351">
    <property type="term" value="P:DNA-templated transcription"/>
    <property type="evidence" value="ECO:0007669"/>
    <property type="project" value="InterPro"/>
</dbReference>
<dbReference type="Gene3D" id="1.10.357.120">
    <property type="match status" value="1"/>
</dbReference>
<dbReference type="FunFam" id="3.30.1490.180:FF:000003">
    <property type="entry name" value="DNA-directed RNA polymerase subunit"/>
    <property type="match status" value="1"/>
</dbReference>
<evidence type="ECO:0000256" key="3">
    <source>
        <dbReference type="ARBA" id="ARBA00022478"/>
    </source>
</evidence>
<dbReference type="InterPro" id="IPR007083">
    <property type="entry name" value="RNA_pol_Rpb1_4"/>
</dbReference>
<comment type="subcellular location">
    <subcellularLocation>
        <location evidence="1">Nucleus</location>
    </subcellularLocation>
</comment>
<keyword evidence="4 12" id="KW-0808">Transferase</keyword>
<reference evidence="15 16" key="1">
    <citation type="journal article" date="2016" name="Genome Biol. Evol.">
        <title>Divergent and convergent evolution of fungal pathogenicity.</title>
        <authorList>
            <person name="Shang Y."/>
            <person name="Xiao G."/>
            <person name="Zheng P."/>
            <person name="Cen K."/>
            <person name="Zhan S."/>
            <person name="Wang C."/>
        </authorList>
    </citation>
    <scope>NUCLEOTIDE SEQUENCE [LARGE SCALE GENOMIC DNA]</scope>
    <source>
        <strain evidence="15 16">RCEF 264</strain>
    </source>
</reference>
<dbReference type="InterPro" id="IPR042102">
    <property type="entry name" value="RNA_pol_Rpb1_3_sf"/>
</dbReference>
<feature type="region of interest" description="Disordered" evidence="13">
    <location>
        <begin position="1394"/>
        <end position="1546"/>
    </location>
</feature>
<evidence type="ECO:0000256" key="10">
    <source>
        <dbReference type="ARBA" id="ARBA00023242"/>
    </source>
</evidence>
<keyword evidence="10" id="KW-0539">Nucleus</keyword>
<keyword evidence="3 12" id="KW-0240">DNA-directed RNA polymerase</keyword>
<evidence type="ECO:0000256" key="8">
    <source>
        <dbReference type="ARBA" id="ARBA00022842"/>
    </source>
</evidence>
<dbReference type="Gene3D" id="3.30.70.2850">
    <property type="match status" value="2"/>
</dbReference>
<dbReference type="Gene3D" id="4.10.860.120">
    <property type="entry name" value="RNA polymerase II, clamp domain"/>
    <property type="match status" value="1"/>
</dbReference>
<dbReference type="GO" id="GO:0046872">
    <property type="term" value="F:metal ion binding"/>
    <property type="evidence" value="ECO:0007669"/>
    <property type="project" value="UniProtKB-KW"/>
</dbReference>
<comment type="catalytic activity">
    <reaction evidence="11 12">
        <text>RNA(n) + a ribonucleoside 5'-triphosphate = RNA(n+1) + diphosphate</text>
        <dbReference type="Rhea" id="RHEA:21248"/>
        <dbReference type="Rhea" id="RHEA-COMP:14527"/>
        <dbReference type="Rhea" id="RHEA-COMP:17342"/>
        <dbReference type="ChEBI" id="CHEBI:33019"/>
        <dbReference type="ChEBI" id="CHEBI:61557"/>
        <dbReference type="ChEBI" id="CHEBI:140395"/>
        <dbReference type="EC" id="2.7.7.6"/>
    </reaction>
</comment>
<dbReference type="SMART" id="SM00663">
    <property type="entry name" value="RPOLA_N"/>
    <property type="match status" value="1"/>
</dbReference>
<dbReference type="EMBL" id="AZHD01000018">
    <property type="protein sequence ID" value="OAA55968.1"/>
    <property type="molecule type" value="Genomic_DNA"/>
</dbReference>
<dbReference type="PANTHER" id="PTHR19376">
    <property type="entry name" value="DNA-DIRECTED RNA POLYMERASE"/>
    <property type="match status" value="1"/>
</dbReference>
<dbReference type="CDD" id="cd02735">
    <property type="entry name" value="RNAP_I_Rpa1_C"/>
    <property type="match status" value="1"/>
</dbReference>
<dbReference type="Gene3D" id="1.10.274.100">
    <property type="entry name" value="RNA polymerase Rpb1, domain 3"/>
    <property type="match status" value="1"/>
</dbReference>
<comment type="similarity">
    <text evidence="2 12">Belongs to the RNA polymerase beta' chain family.</text>
</comment>
<evidence type="ECO:0000313" key="16">
    <source>
        <dbReference type="Proteomes" id="UP000076874"/>
    </source>
</evidence>
<dbReference type="InterPro" id="IPR045867">
    <property type="entry name" value="DNA-dir_RpoC_beta_prime"/>
</dbReference>
<keyword evidence="8" id="KW-0460">Magnesium</keyword>
<evidence type="ECO:0000259" key="14">
    <source>
        <dbReference type="SMART" id="SM00663"/>
    </source>
</evidence>
<dbReference type="Pfam" id="PF04983">
    <property type="entry name" value="RNA_pol_Rpb1_3"/>
    <property type="match status" value="1"/>
</dbReference>
<dbReference type="Pfam" id="PF04998">
    <property type="entry name" value="RNA_pol_Rpb1_5"/>
    <property type="match status" value="1"/>
</dbReference>
<comment type="function">
    <text evidence="12">DNA-dependent RNA polymerase catalyzes the transcription of DNA into RNA using the four ribonucleoside triphosphates as substrates.</text>
</comment>
<organism evidence="15 16">
    <name type="scientific">Niveomyces insectorum RCEF 264</name>
    <dbReference type="NCBI Taxonomy" id="1081102"/>
    <lineage>
        <taxon>Eukaryota</taxon>
        <taxon>Fungi</taxon>
        <taxon>Dikarya</taxon>
        <taxon>Ascomycota</taxon>
        <taxon>Pezizomycotina</taxon>
        <taxon>Sordariomycetes</taxon>
        <taxon>Hypocreomycetidae</taxon>
        <taxon>Hypocreales</taxon>
        <taxon>Cordycipitaceae</taxon>
        <taxon>Niveomyces</taxon>
    </lineage>
</organism>
<evidence type="ECO:0000256" key="13">
    <source>
        <dbReference type="SAM" id="MobiDB-lite"/>
    </source>
</evidence>
<dbReference type="GO" id="GO:0005736">
    <property type="term" value="C:RNA polymerase I complex"/>
    <property type="evidence" value="ECO:0007669"/>
    <property type="project" value="TreeGrafter"/>
</dbReference>
<dbReference type="Proteomes" id="UP000076874">
    <property type="component" value="Unassembled WGS sequence"/>
</dbReference>
<evidence type="ECO:0000313" key="15">
    <source>
        <dbReference type="EMBL" id="OAA55968.1"/>
    </source>
</evidence>
<dbReference type="InterPro" id="IPR044893">
    <property type="entry name" value="RNA_pol_Rpb1_clamp_domain"/>
</dbReference>
<feature type="domain" description="RNA polymerase N-terminal" evidence="14">
    <location>
        <begin position="371"/>
        <end position="706"/>
    </location>
</feature>
<evidence type="ECO:0000256" key="11">
    <source>
        <dbReference type="ARBA" id="ARBA00048552"/>
    </source>
</evidence>
<comment type="caution">
    <text evidence="15">The sequence shown here is derived from an EMBL/GenBank/DDBJ whole genome shotgun (WGS) entry which is preliminary data.</text>
</comment>
<feature type="compositionally biased region" description="Acidic residues" evidence="13">
    <location>
        <begin position="286"/>
        <end position="307"/>
    </location>
</feature>
<keyword evidence="7" id="KW-0862">Zinc</keyword>
<dbReference type="OrthoDB" id="270392at2759"/>
<evidence type="ECO:0000256" key="7">
    <source>
        <dbReference type="ARBA" id="ARBA00022833"/>
    </source>
</evidence>
<feature type="compositionally biased region" description="Acidic residues" evidence="13">
    <location>
        <begin position="1460"/>
        <end position="1470"/>
    </location>
</feature>
<evidence type="ECO:0000256" key="12">
    <source>
        <dbReference type="RuleBase" id="RU004279"/>
    </source>
</evidence>
<dbReference type="InterPro" id="IPR006592">
    <property type="entry name" value="RNA_pol_N"/>
</dbReference>